<evidence type="ECO:0000313" key="2">
    <source>
        <dbReference type="Proteomes" id="UP000077069"/>
    </source>
</evidence>
<dbReference type="Proteomes" id="UP000077069">
    <property type="component" value="Unassembled WGS sequence"/>
</dbReference>
<organism evidence="1 2">
    <name type="scientific">Paraphaeosphaeria sporulosa</name>
    <dbReference type="NCBI Taxonomy" id="1460663"/>
    <lineage>
        <taxon>Eukaryota</taxon>
        <taxon>Fungi</taxon>
        <taxon>Dikarya</taxon>
        <taxon>Ascomycota</taxon>
        <taxon>Pezizomycotina</taxon>
        <taxon>Dothideomycetes</taxon>
        <taxon>Pleosporomycetidae</taxon>
        <taxon>Pleosporales</taxon>
        <taxon>Massarineae</taxon>
        <taxon>Didymosphaeriaceae</taxon>
        <taxon>Paraphaeosphaeria</taxon>
    </lineage>
</organism>
<protein>
    <recommendedName>
        <fullName evidence="3">MalT-like TPR region domain-containing protein</fullName>
    </recommendedName>
</protein>
<dbReference type="EMBL" id="KV441555">
    <property type="protein sequence ID" value="OAG02762.1"/>
    <property type="molecule type" value="Genomic_DNA"/>
</dbReference>
<dbReference type="GeneID" id="28768558"/>
<keyword evidence="2" id="KW-1185">Reference proteome</keyword>
<proteinExistence type="predicted"/>
<reference evidence="1 2" key="1">
    <citation type="submission" date="2016-05" db="EMBL/GenBank/DDBJ databases">
        <title>Comparative analysis of secretome profiles of manganese(II)-oxidizing ascomycete fungi.</title>
        <authorList>
            <consortium name="DOE Joint Genome Institute"/>
            <person name="Zeiner C.A."/>
            <person name="Purvine S.O."/>
            <person name="Zink E.M."/>
            <person name="Wu S."/>
            <person name="Pasa-Tolic L."/>
            <person name="Chaput D.L."/>
            <person name="Haridas S."/>
            <person name="Grigoriev I.V."/>
            <person name="Santelli C.M."/>
            <person name="Hansel C.M."/>
        </authorList>
    </citation>
    <scope>NUCLEOTIDE SEQUENCE [LARGE SCALE GENOMIC DNA]</scope>
    <source>
        <strain evidence="1 2">AP3s5-JAC2a</strain>
    </source>
</reference>
<evidence type="ECO:0008006" key="3">
    <source>
        <dbReference type="Google" id="ProtNLM"/>
    </source>
</evidence>
<dbReference type="Gene3D" id="1.25.40.10">
    <property type="entry name" value="Tetratricopeptide repeat domain"/>
    <property type="match status" value="1"/>
</dbReference>
<sequence length="358" mass="40607">MHHQQTLLIQFERNLVRYHNGEDISIQIQQVIVDRLDQLLGRAHVDVIATREDLAVMLFQLEHLQDARQSQLEVLYFQICRGSGAFARGSREIEEAVYQDLRAIEHNDTPSAIQPRTRVLLNIGLLAEIEHDLCHFSKAIVARGALVKLAEAWGCQTEEILHLKHDLGHLHQLCATTNGKGLAGDSIEEAKSLFEEILREETIRSPANRSLKWATETNLGSIYWSKHRNTDAKQMQESIYRDIDARPVLTKDEEYMLIESIRNLALAADDAGHHDEAINHLQRAADRSVKALGRSDTFSKATKVLGKDMFSKVNEKPSKTTGKDDTLSKALMELRDSWIDAPAKPYRTRKHDSVQSPE</sequence>
<dbReference type="RefSeq" id="XP_018033127.1">
    <property type="nucleotide sequence ID" value="XM_018185072.1"/>
</dbReference>
<dbReference type="InterPro" id="IPR011990">
    <property type="entry name" value="TPR-like_helical_dom_sf"/>
</dbReference>
<name>A0A177C7C8_9PLEO</name>
<gene>
    <name evidence="1" type="ORF">CC84DRAFT_1261456</name>
</gene>
<dbReference type="InParanoid" id="A0A177C7C8"/>
<dbReference type="AlphaFoldDB" id="A0A177C7C8"/>
<accession>A0A177C7C8</accession>
<evidence type="ECO:0000313" key="1">
    <source>
        <dbReference type="EMBL" id="OAG02762.1"/>
    </source>
</evidence>
<dbReference type="Pfam" id="PF13374">
    <property type="entry name" value="TPR_10"/>
    <property type="match status" value="1"/>
</dbReference>